<feature type="compositionally biased region" description="Acidic residues" evidence="1">
    <location>
        <begin position="30"/>
        <end position="56"/>
    </location>
</feature>
<evidence type="ECO:0000313" key="2">
    <source>
        <dbReference type="EMBL" id="KAF0525404.1"/>
    </source>
</evidence>
<protein>
    <submittedName>
        <fullName evidence="2">Uncharacterized protein</fullName>
    </submittedName>
</protein>
<gene>
    <name evidence="2" type="ORF">F8M41_014533</name>
</gene>
<dbReference type="EMBL" id="WTPW01000300">
    <property type="protein sequence ID" value="KAF0525404.1"/>
    <property type="molecule type" value="Genomic_DNA"/>
</dbReference>
<organism evidence="2 3">
    <name type="scientific">Gigaspora margarita</name>
    <dbReference type="NCBI Taxonomy" id="4874"/>
    <lineage>
        <taxon>Eukaryota</taxon>
        <taxon>Fungi</taxon>
        <taxon>Fungi incertae sedis</taxon>
        <taxon>Mucoromycota</taxon>
        <taxon>Glomeromycotina</taxon>
        <taxon>Glomeromycetes</taxon>
        <taxon>Diversisporales</taxon>
        <taxon>Gigasporaceae</taxon>
        <taxon>Gigaspora</taxon>
    </lineage>
</organism>
<sequence>MHLDSQKRPTAETIYNKLSEWHNFVKESNEPDELDEFVESDESDEFDGFDELNNPEEYDKSEEFNESDRSDESNDKLQIIKEFNAADMIIPELSITLREHPDIVYASRFINTHDIAQHYKEISDQFNIKDEMASESNNFEIPIDAVNQ</sequence>
<proteinExistence type="predicted"/>
<dbReference type="OrthoDB" id="2432284at2759"/>
<evidence type="ECO:0000256" key="1">
    <source>
        <dbReference type="SAM" id="MobiDB-lite"/>
    </source>
</evidence>
<accession>A0A8H4ARE2</accession>
<dbReference type="Proteomes" id="UP000439903">
    <property type="component" value="Unassembled WGS sequence"/>
</dbReference>
<comment type="caution">
    <text evidence="2">The sequence shown here is derived from an EMBL/GenBank/DDBJ whole genome shotgun (WGS) entry which is preliminary data.</text>
</comment>
<evidence type="ECO:0000313" key="3">
    <source>
        <dbReference type="Proteomes" id="UP000439903"/>
    </source>
</evidence>
<feature type="region of interest" description="Disordered" evidence="1">
    <location>
        <begin position="29"/>
        <end position="74"/>
    </location>
</feature>
<name>A0A8H4ARE2_GIGMA</name>
<keyword evidence="3" id="KW-1185">Reference proteome</keyword>
<reference evidence="2 3" key="1">
    <citation type="journal article" date="2019" name="Environ. Microbiol.">
        <title>At the nexus of three kingdoms: the genome of the mycorrhizal fungus Gigaspora margarita provides insights into plant, endobacterial and fungal interactions.</title>
        <authorList>
            <person name="Venice F."/>
            <person name="Ghignone S."/>
            <person name="Salvioli di Fossalunga A."/>
            <person name="Amselem J."/>
            <person name="Novero M."/>
            <person name="Xianan X."/>
            <person name="Sedzielewska Toro K."/>
            <person name="Morin E."/>
            <person name="Lipzen A."/>
            <person name="Grigoriev I.V."/>
            <person name="Henrissat B."/>
            <person name="Martin F.M."/>
            <person name="Bonfante P."/>
        </authorList>
    </citation>
    <scope>NUCLEOTIDE SEQUENCE [LARGE SCALE GENOMIC DNA]</scope>
    <source>
        <strain evidence="2 3">BEG34</strain>
    </source>
</reference>
<dbReference type="AlphaFoldDB" id="A0A8H4ARE2"/>
<feature type="compositionally biased region" description="Basic and acidic residues" evidence="1">
    <location>
        <begin position="57"/>
        <end position="74"/>
    </location>
</feature>